<keyword evidence="3" id="KW-1185">Reference proteome</keyword>
<dbReference type="VEuPathDB" id="FungiDB:HMPREF1544_09267"/>
<gene>
    <name evidence="2" type="ORF">HMPREF1544_09267</name>
</gene>
<dbReference type="Proteomes" id="UP000014254">
    <property type="component" value="Unassembled WGS sequence"/>
</dbReference>
<dbReference type="AlphaFoldDB" id="S2J1Q9"/>
<reference evidence="3" key="1">
    <citation type="submission" date="2013-05" db="EMBL/GenBank/DDBJ databases">
        <title>The Genome sequence of Mucor circinelloides f. circinelloides 1006PhL.</title>
        <authorList>
            <consortium name="The Broad Institute Genomics Platform"/>
            <person name="Cuomo C."/>
            <person name="Earl A."/>
            <person name="Findley K."/>
            <person name="Lee S.C."/>
            <person name="Walker B."/>
            <person name="Young S."/>
            <person name="Zeng Q."/>
            <person name="Gargeya S."/>
            <person name="Fitzgerald M."/>
            <person name="Haas B."/>
            <person name="Abouelleil A."/>
            <person name="Allen A.W."/>
            <person name="Alvarado L."/>
            <person name="Arachchi H.M."/>
            <person name="Berlin A.M."/>
            <person name="Chapman S.B."/>
            <person name="Gainer-Dewar J."/>
            <person name="Goldberg J."/>
            <person name="Griggs A."/>
            <person name="Gujja S."/>
            <person name="Hansen M."/>
            <person name="Howarth C."/>
            <person name="Imamovic A."/>
            <person name="Ireland A."/>
            <person name="Larimer J."/>
            <person name="McCowan C."/>
            <person name="Murphy C."/>
            <person name="Pearson M."/>
            <person name="Poon T.W."/>
            <person name="Priest M."/>
            <person name="Roberts A."/>
            <person name="Saif S."/>
            <person name="Shea T."/>
            <person name="Sisk P."/>
            <person name="Sykes S."/>
            <person name="Wortman J."/>
            <person name="Nusbaum C."/>
            <person name="Birren B."/>
        </authorList>
    </citation>
    <scope>NUCLEOTIDE SEQUENCE [LARGE SCALE GENOMIC DNA]</scope>
    <source>
        <strain evidence="3">1006PhL</strain>
    </source>
</reference>
<evidence type="ECO:0000313" key="3">
    <source>
        <dbReference type="Proteomes" id="UP000014254"/>
    </source>
</evidence>
<evidence type="ECO:0000313" key="2">
    <source>
        <dbReference type="EMBL" id="EPB83996.1"/>
    </source>
</evidence>
<dbReference type="EMBL" id="KE124052">
    <property type="protein sequence ID" value="EPB83996.1"/>
    <property type="molecule type" value="Genomic_DNA"/>
</dbReference>
<feature type="region of interest" description="Disordered" evidence="1">
    <location>
        <begin position="46"/>
        <end position="66"/>
    </location>
</feature>
<organism evidence="2 3">
    <name type="scientific">Mucor circinelloides f. circinelloides (strain 1006PhL)</name>
    <name type="common">Mucormycosis agent</name>
    <name type="synonym">Calyptromyces circinelloides</name>
    <dbReference type="NCBI Taxonomy" id="1220926"/>
    <lineage>
        <taxon>Eukaryota</taxon>
        <taxon>Fungi</taxon>
        <taxon>Fungi incertae sedis</taxon>
        <taxon>Mucoromycota</taxon>
        <taxon>Mucoromycotina</taxon>
        <taxon>Mucoromycetes</taxon>
        <taxon>Mucorales</taxon>
        <taxon>Mucorineae</taxon>
        <taxon>Mucoraceae</taxon>
        <taxon>Mucor</taxon>
    </lineage>
</organism>
<name>S2J1Q9_MUCC1</name>
<evidence type="ECO:0000256" key="1">
    <source>
        <dbReference type="SAM" id="MobiDB-lite"/>
    </source>
</evidence>
<dbReference type="InParanoid" id="S2J1Q9"/>
<accession>S2J1Q9</accession>
<sequence>MVDNLRKVYHEYTSSTTNDISSILSQTSRQSKPTHLNSWLTKVVFEKEDDDSSSSDEDDDEEEEVE</sequence>
<proteinExistence type="predicted"/>
<protein>
    <submittedName>
        <fullName evidence="2">Uncharacterized protein</fullName>
    </submittedName>
</protein>
<feature type="compositionally biased region" description="Acidic residues" evidence="1">
    <location>
        <begin position="47"/>
        <end position="66"/>
    </location>
</feature>